<dbReference type="InterPro" id="IPR029063">
    <property type="entry name" value="SAM-dependent_MTases_sf"/>
</dbReference>
<dbReference type="AlphaFoldDB" id="A0A7S0NZ48"/>
<dbReference type="Pfam" id="PF05050">
    <property type="entry name" value="Methyltransf_21"/>
    <property type="match status" value="1"/>
</dbReference>
<accession>A0A7S0NZ48</accession>
<dbReference type="InterPro" id="IPR052514">
    <property type="entry name" value="SAM-dependent_MTase"/>
</dbReference>
<gene>
    <name evidence="2" type="ORF">CLEP1334_LOCUS15450</name>
</gene>
<dbReference type="PANTHER" id="PTHR34203">
    <property type="entry name" value="METHYLTRANSFERASE, FKBM FAMILY PROTEIN"/>
    <property type="match status" value="1"/>
</dbReference>
<name>A0A7S0NZ48_9EUKA</name>
<dbReference type="InterPro" id="IPR006342">
    <property type="entry name" value="FkbM_mtfrase"/>
</dbReference>
<organism evidence="2">
    <name type="scientific">Calcidiscus leptoporus</name>
    <dbReference type="NCBI Taxonomy" id="127549"/>
    <lineage>
        <taxon>Eukaryota</taxon>
        <taxon>Haptista</taxon>
        <taxon>Haptophyta</taxon>
        <taxon>Prymnesiophyceae</taxon>
        <taxon>Coccolithales</taxon>
        <taxon>Calcidiscaceae</taxon>
        <taxon>Calcidiscus</taxon>
    </lineage>
</organism>
<evidence type="ECO:0000313" key="2">
    <source>
        <dbReference type="EMBL" id="CAD8540167.1"/>
    </source>
</evidence>
<dbReference type="EMBL" id="HBER01030760">
    <property type="protein sequence ID" value="CAD8540167.1"/>
    <property type="molecule type" value="Transcribed_RNA"/>
</dbReference>
<proteinExistence type="predicted"/>
<dbReference type="NCBIfam" id="TIGR01444">
    <property type="entry name" value="fkbM_fam"/>
    <property type="match status" value="1"/>
</dbReference>
<evidence type="ECO:0000259" key="1">
    <source>
        <dbReference type="Pfam" id="PF05050"/>
    </source>
</evidence>
<dbReference type="Gene3D" id="3.40.50.150">
    <property type="entry name" value="Vaccinia Virus protein VP39"/>
    <property type="match status" value="1"/>
</dbReference>
<protein>
    <recommendedName>
        <fullName evidence="1">Methyltransferase FkbM domain-containing protein</fullName>
    </recommendedName>
</protein>
<dbReference type="SUPFAM" id="SSF53335">
    <property type="entry name" value="S-adenosyl-L-methionine-dependent methyltransferases"/>
    <property type="match status" value="1"/>
</dbReference>
<sequence length="303" mass="33085">MACAADRSFSWEPAHYAHLGPLNNGGHPFVDGLLGPIARSAEAKEALVVDVGANRGKVALLLARAFPKAPLHLFDCVSEHTEYLRGTLFAADRWHGRVQVHHAVVSDKPGETVPIKGPPAGWMADPQRRASLQTAGLLGGPFSWGRRQSPAALLEKGTHVLERVVSTTLDAQFGVGRRIAFLKIDAEGVDGRVLRGAHGLLHKRQVLAVYWESFPQQQQQLNDSLASDVEWLRGRGYRSFLVGKSKLLPLTPLCRTSVVFASSQVMNAIAFADVELERQVLRSYKALTKPRDLRLASGIEKAA</sequence>
<reference evidence="2" key="1">
    <citation type="submission" date="2021-01" db="EMBL/GenBank/DDBJ databases">
        <authorList>
            <person name="Corre E."/>
            <person name="Pelletier E."/>
            <person name="Niang G."/>
            <person name="Scheremetjew M."/>
            <person name="Finn R."/>
            <person name="Kale V."/>
            <person name="Holt S."/>
            <person name="Cochrane G."/>
            <person name="Meng A."/>
            <person name="Brown T."/>
            <person name="Cohen L."/>
        </authorList>
    </citation>
    <scope>NUCLEOTIDE SEQUENCE</scope>
    <source>
        <strain evidence="2">RCC1130</strain>
    </source>
</reference>
<feature type="domain" description="Methyltransferase FkbM" evidence="1">
    <location>
        <begin position="145"/>
        <end position="238"/>
    </location>
</feature>
<dbReference type="PANTHER" id="PTHR34203:SF13">
    <property type="entry name" value="EXPRESSED PROTEIN"/>
    <property type="match status" value="1"/>
</dbReference>